<dbReference type="KEGG" id="nnu:104594462"/>
<reference evidence="8" key="1">
    <citation type="submission" date="2025-08" db="UniProtKB">
        <authorList>
            <consortium name="RefSeq"/>
        </authorList>
    </citation>
    <scope>IDENTIFICATION</scope>
</reference>
<dbReference type="InterPro" id="IPR001841">
    <property type="entry name" value="Znf_RING"/>
</dbReference>
<evidence type="ECO:0000256" key="1">
    <source>
        <dbReference type="ARBA" id="ARBA00008438"/>
    </source>
</evidence>
<evidence type="ECO:0000313" key="7">
    <source>
        <dbReference type="Proteomes" id="UP000189703"/>
    </source>
</evidence>
<keyword evidence="4" id="KW-0378">Hydrolase</keyword>
<dbReference type="Pfam" id="PF00176">
    <property type="entry name" value="SNF2-rel_dom"/>
    <property type="match status" value="1"/>
</dbReference>
<dbReference type="GO" id="GO:0016787">
    <property type="term" value="F:hydrolase activity"/>
    <property type="evidence" value="ECO:0007669"/>
    <property type="project" value="UniProtKB-KW"/>
</dbReference>
<dbReference type="PROSITE" id="PS50089">
    <property type="entry name" value="ZF_RING_2"/>
    <property type="match status" value="1"/>
</dbReference>
<dbReference type="InterPro" id="IPR048695">
    <property type="entry name" value="SHPRH_helical_2nd"/>
</dbReference>
<dbReference type="OrthoDB" id="423559at2759"/>
<feature type="compositionally biased region" description="Polar residues" evidence="6">
    <location>
        <begin position="22"/>
        <end position="31"/>
    </location>
</feature>
<dbReference type="SMART" id="SM00487">
    <property type="entry name" value="DEXDc"/>
    <property type="match status" value="1"/>
</dbReference>
<evidence type="ECO:0000313" key="8">
    <source>
        <dbReference type="RefSeq" id="XP_010253038.1"/>
    </source>
</evidence>
<gene>
    <name evidence="8" type="primary">LOC104594462</name>
</gene>
<dbReference type="Pfam" id="PF21324">
    <property type="entry name" value="SHPRH_helical-2nd"/>
    <property type="match status" value="1"/>
</dbReference>
<keyword evidence="7" id="KW-1185">Reference proteome</keyword>
<dbReference type="SUPFAM" id="SSF52540">
    <property type="entry name" value="P-loop containing nucleoside triphosphate hydrolases"/>
    <property type="match status" value="2"/>
</dbReference>
<dbReference type="InterPro" id="IPR001965">
    <property type="entry name" value="Znf_PHD"/>
</dbReference>
<feature type="region of interest" description="Disordered" evidence="6">
    <location>
        <begin position="1"/>
        <end position="37"/>
    </location>
</feature>
<dbReference type="InterPro" id="IPR027417">
    <property type="entry name" value="P-loop_NTPase"/>
</dbReference>
<dbReference type="Gene3D" id="3.40.50.10810">
    <property type="entry name" value="Tandem AAA-ATPase domain"/>
    <property type="match status" value="1"/>
</dbReference>
<dbReference type="Pfam" id="PF21325">
    <property type="entry name" value="SHPRH_helical-1st"/>
    <property type="match status" value="1"/>
</dbReference>
<keyword evidence="3" id="KW-0863">Zinc-finger</keyword>
<sequence>MGRKKQARPRRSGGMLEDLHSNGRNLENSTGFEDAKTEEKFSDSSEPFLVEIDWSSYNLDEHHDIAEIILTDLKFSEGYCGYRFAEDLRKGSKFSLRFLLQNVEEFSSRLRLGHWPVISADCISLEFLETRRLEDKETKSVILTGSFDGPDEGVSGLVHLVSQKILMLRLVNDPEVEEVSSLSVRVEIFNNAFVTCDTLLENTRQLWKRSMMNVMAWLRPEVITPEAIYGSSKMNLVEFSTHKVTGSGSFVSKKRARFDAAQFYEAIKPSKLEPMLEDELHDLLPELRPYQRRAVYWMVQREKGASGNWIQSDQNYFCSPLCVPVGFLDTRLKMFYNPFSGAVSLHPEPFSYVPGGILADEMGLGKSVELLACILAHRKFPSEDEVPFHNEKQVTGGWRNSLKRLKRERVECICRAVSESSKYKGLWVQCDICDAWQHADCVGYVPVGTNLKYDSSHVEGHCKNGSVKLQKQLKKKGDTKIVEMDGSHICQPCSELIQATECPVATGATLIVCPTPILPQWRAEIIRHTNPGSLKTCVYEGVRNASPSTMSIMDLSEFINADIVLTTYEVLKEDLSHDSDRHEGDRRSMRFQKRYPVVPTFLTRIFWWRVCLDEAQMVESNATAATEMALRLHAKHLWCITGTPIQRRFDDLYGLLRFLRASPFDIYRWWVDVIRDPYERRDANAMEFAHKFFKQIMWRSSKVHVADELQLPPQEECVSWLFFSPIEAHFYQRQHETCVSCAHEVIESFKDDINKRKALDSESFDASCDLFLTHTEAAKLLNSLLKLRQACCHPQVGSSGLRSLQQSPMTMEEILVVLVGKTKTEGEEALRKSVVALNGLAGIAIIEKDLFRAVSLYREALSLAKEHSDDFRLDPLLNLHIHHNLSEILPLISSSDRSQSVGGQSLENPEEMASKLHEIDDFEQYSAKRQIISKASTLDSTGHLEHEEELLNFSSNLSAIDVEGEKGTENDAQSYVSSRSFSDGCLRKTCENIKQKYLSVFISKLSLAQQEFKNSYMEVCEALSDRKKQQNLWWLEALHYIEQKKDSSNELIRKIREAVSGTLNSSKASRLASRFRSIDGLKYLIQGGLDSLETSRQAVLERLLEVDQTMERPRDEDIERVRYCPKCVNGDGPLCVLCELDELFQVYEARLFRLTRGDDGGMIASAEEAVDLQKKISARNRFYMSLSCPDKSSASSNVGNEEDKRKRDVRAKVVVSRSPSELEIVLGVIKNYSKVHLGREGMSAATKQLLLFEAMRKEYTQARSLATVQAQLLRAHDEIKMATSRLRLRETENDASALDALSSEELVAANVEFSNEKFMSLSLLSRIKGQLRYLKGLVISKKKPQSESFNVSSFCQDSVTSLRAIEQSECTDKVDDEACPICQEKLSNQKMVFQCGHVTCCKCFVAMTEQRQIHHGKSQDKWVMCPTCRQHTDFGNIAFADDRQNKTCNSDIPSAFQGHDNPEGVINVQGSYGTKLEAVTRRILWIKSTDPKAKVLVFSSWNDVLDVLEHALVANGISYIRMKGGRKSHAAISQFKGQNRNVEGIGKIHDQQGEPKSIQVLLLLIQHGANGLNLLEAQHVVLVEPLLNPAAEAQAINRVHRIGQEKRTLVHRFIVKDTVEESIYKLNRGRTGNFVISGNTKNQDQPVLTLKDVESLFSTSLHTMPLENNNEPRGSLMHLPPAVAAALAAERRLRERST</sequence>
<dbReference type="InterPro" id="IPR049730">
    <property type="entry name" value="SNF2/RAD54-like_C"/>
</dbReference>
<dbReference type="PANTHER" id="PTHR45865">
    <property type="entry name" value="E3 UBIQUITIN-PROTEIN LIGASE SHPRH FAMILY MEMBER"/>
    <property type="match status" value="1"/>
</dbReference>
<dbReference type="InterPro" id="IPR014001">
    <property type="entry name" value="Helicase_ATP-bd"/>
</dbReference>
<evidence type="ECO:0000256" key="3">
    <source>
        <dbReference type="ARBA" id="ARBA00022771"/>
    </source>
</evidence>
<dbReference type="SMART" id="SM00490">
    <property type="entry name" value="HELICc"/>
    <property type="match status" value="1"/>
</dbReference>
<dbReference type="CDD" id="cd15517">
    <property type="entry name" value="PHD_TCF19_like"/>
    <property type="match status" value="1"/>
</dbReference>
<dbReference type="SUPFAM" id="SSF57903">
    <property type="entry name" value="FYVE/PHD zinc finger"/>
    <property type="match status" value="1"/>
</dbReference>
<protein>
    <submittedName>
        <fullName evidence="8">E3 ubiquitin-protein ligase SHPRH</fullName>
    </submittedName>
</protein>
<dbReference type="Proteomes" id="UP000189703">
    <property type="component" value="Unplaced"/>
</dbReference>
<keyword evidence="2" id="KW-0479">Metal-binding</keyword>
<evidence type="ECO:0000256" key="6">
    <source>
        <dbReference type="SAM" id="MobiDB-lite"/>
    </source>
</evidence>
<dbReference type="Pfam" id="PF00271">
    <property type="entry name" value="Helicase_C"/>
    <property type="match status" value="1"/>
</dbReference>
<dbReference type="InterPro" id="IPR013083">
    <property type="entry name" value="Znf_RING/FYVE/PHD"/>
</dbReference>
<evidence type="ECO:0000256" key="5">
    <source>
        <dbReference type="ARBA" id="ARBA00022833"/>
    </source>
</evidence>
<dbReference type="PROSITE" id="PS51192">
    <property type="entry name" value="HELICASE_ATP_BIND_1"/>
    <property type="match status" value="1"/>
</dbReference>
<comment type="similarity">
    <text evidence="1">Belongs to the SNF2/RAD54 helicase family. RAD16 subfamily.</text>
</comment>
<dbReference type="PANTHER" id="PTHR45865:SF1">
    <property type="entry name" value="E3 UBIQUITIN-PROTEIN LIGASE SHPRH"/>
    <property type="match status" value="1"/>
</dbReference>
<accession>A0A1U7ZMV1</accession>
<dbReference type="STRING" id="4432.A0A1U7ZMV1"/>
<dbReference type="Gene3D" id="3.40.50.300">
    <property type="entry name" value="P-loop containing nucleotide triphosphate hydrolases"/>
    <property type="match status" value="1"/>
</dbReference>
<dbReference type="GeneID" id="104594462"/>
<dbReference type="InterPro" id="IPR052583">
    <property type="entry name" value="ATP-helicase/E3_Ub-Ligase"/>
</dbReference>
<proteinExistence type="inferred from homology"/>
<dbReference type="InterPro" id="IPR048686">
    <property type="entry name" value="SHPRH_helical_1st"/>
</dbReference>
<dbReference type="Gene3D" id="3.30.40.10">
    <property type="entry name" value="Zinc/RING finger domain, C3HC4 (zinc finger)"/>
    <property type="match status" value="2"/>
</dbReference>
<dbReference type="GO" id="GO:0008270">
    <property type="term" value="F:zinc ion binding"/>
    <property type="evidence" value="ECO:0007669"/>
    <property type="project" value="UniProtKB-KW"/>
</dbReference>
<feature type="compositionally biased region" description="Basic residues" evidence="6">
    <location>
        <begin position="1"/>
        <end position="11"/>
    </location>
</feature>
<dbReference type="GO" id="GO:0005524">
    <property type="term" value="F:ATP binding"/>
    <property type="evidence" value="ECO:0007669"/>
    <property type="project" value="InterPro"/>
</dbReference>
<organism evidence="7 8">
    <name type="scientific">Nelumbo nucifera</name>
    <name type="common">Sacred lotus</name>
    <dbReference type="NCBI Taxonomy" id="4432"/>
    <lineage>
        <taxon>Eukaryota</taxon>
        <taxon>Viridiplantae</taxon>
        <taxon>Streptophyta</taxon>
        <taxon>Embryophyta</taxon>
        <taxon>Tracheophyta</taxon>
        <taxon>Spermatophyta</taxon>
        <taxon>Magnoliopsida</taxon>
        <taxon>Proteales</taxon>
        <taxon>Nelumbonaceae</taxon>
        <taxon>Nelumbo</taxon>
    </lineage>
</organism>
<dbReference type="RefSeq" id="XP_010253038.1">
    <property type="nucleotide sequence ID" value="XM_010254736.2"/>
</dbReference>
<dbReference type="CDD" id="cd18070">
    <property type="entry name" value="DEXQc_SHPRH"/>
    <property type="match status" value="1"/>
</dbReference>
<dbReference type="CDD" id="cd18793">
    <property type="entry name" value="SF2_C_SNF"/>
    <property type="match status" value="1"/>
</dbReference>
<keyword evidence="5" id="KW-0862">Zinc</keyword>
<evidence type="ECO:0000256" key="4">
    <source>
        <dbReference type="ARBA" id="ARBA00022801"/>
    </source>
</evidence>
<dbReference type="PROSITE" id="PS51194">
    <property type="entry name" value="HELICASE_CTER"/>
    <property type="match status" value="1"/>
</dbReference>
<dbReference type="InterPro" id="IPR038718">
    <property type="entry name" value="SNF2-like_sf"/>
</dbReference>
<dbReference type="InterPro" id="IPR000330">
    <property type="entry name" value="SNF2_N"/>
</dbReference>
<dbReference type="eggNOG" id="KOG0298">
    <property type="taxonomic scope" value="Eukaryota"/>
</dbReference>
<dbReference type="FunCoup" id="A0A1U7ZMV1">
    <property type="interactions" value="3446"/>
</dbReference>
<dbReference type="SMART" id="SM00249">
    <property type="entry name" value="PHD"/>
    <property type="match status" value="2"/>
</dbReference>
<dbReference type="OMA" id="KAVFFCA"/>
<dbReference type="InterPro" id="IPR011011">
    <property type="entry name" value="Znf_FYVE_PHD"/>
</dbReference>
<dbReference type="SUPFAM" id="SSF57850">
    <property type="entry name" value="RING/U-box"/>
    <property type="match status" value="1"/>
</dbReference>
<evidence type="ECO:0000256" key="2">
    <source>
        <dbReference type="ARBA" id="ARBA00022723"/>
    </source>
</evidence>
<dbReference type="SMART" id="SM00184">
    <property type="entry name" value="RING"/>
    <property type="match status" value="1"/>
</dbReference>
<dbReference type="InterPro" id="IPR001650">
    <property type="entry name" value="Helicase_C-like"/>
</dbReference>
<name>A0A1U7ZMV1_NELNU</name>